<dbReference type="PIRSF" id="PIRSF004553">
    <property type="entry name" value="CHP00095"/>
    <property type="match status" value="1"/>
</dbReference>
<comment type="caution">
    <text evidence="3">The sequence shown here is derived from an EMBL/GenBank/DDBJ whole genome shotgun (WGS) entry which is preliminary data.</text>
</comment>
<name>A0A8J7RS74_9BACT</name>
<evidence type="ECO:0000313" key="3">
    <source>
        <dbReference type="EMBL" id="MBP3192809.1"/>
    </source>
</evidence>
<organism evidence="3 4">
    <name type="scientific">Natronogracilivirga saccharolytica</name>
    <dbReference type="NCBI Taxonomy" id="2812953"/>
    <lineage>
        <taxon>Bacteria</taxon>
        <taxon>Pseudomonadati</taxon>
        <taxon>Balneolota</taxon>
        <taxon>Balneolia</taxon>
        <taxon>Balneolales</taxon>
        <taxon>Cyclonatronaceae</taxon>
        <taxon>Natronogracilivirga</taxon>
    </lineage>
</organism>
<dbReference type="AlphaFoldDB" id="A0A8J7RS74"/>
<dbReference type="InterPro" id="IPR029063">
    <property type="entry name" value="SAM-dependent_MTases_sf"/>
</dbReference>
<evidence type="ECO:0000313" key="4">
    <source>
        <dbReference type="Proteomes" id="UP000673975"/>
    </source>
</evidence>
<dbReference type="GO" id="GO:0052913">
    <property type="term" value="F:16S rRNA (guanine(966)-N(2))-methyltransferase activity"/>
    <property type="evidence" value="ECO:0007669"/>
    <property type="project" value="UniProtKB-EC"/>
</dbReference>
<keyword evidence="4" id="KW-1185">Reference proteome</keyword>
<dbReference type="Gene3D" id="3.40.50.150">
    <property type="entry name" value="Vaccinia Virus protein VP39"/>
    <property type="match status" value="1"/>
</dbReference>
<dbReference type="Proteomes" id="UP000673975">
    <property type="component" value="Unassembled WGS sequence"/>
</dbReference>
<dbReference type="GO" id="GO:0003676">
    <property type="term" value="F:nucleic acid binding"/>
    <property type="evidence" value="ECO:0007669"/>
    <property type="project" value="InterPro"/>
</dbReference>
<dbReference type="NCBIfam" id="TIGR00095">
    <property type="entry name" value="16S rRNA (guanine(966)-N(2))-methyltransferase RsmD"/>
    <property type="match status" value="1"/>
</dbReference>
<dbReference type="EC" id="2.1.1.171" evidence="3"/>
<dbReference type="SUPFAM" id="SSF53335">
    <property type="entry name" value="S-adenosyl-L-methionine-dependent methyltransferases"/>
    <property type="match status" value="1"/>
</dbReference>
<dbReference type="RefSeq" id="WP_210511866.1">
    <property type="nucleotide sequence ID" value="NZ_JAFIDN010000006.1"/>
</dbReference>
<proteinExistence type="predicted"/>
<keyword evidence="1 3" id="KW-0489">Methyltransferase</keyword>
<evidence type="ECO:0000256" key="1">
    <source>
        <dbReference type="ARBA" id="ARBA00022603"/>
    </source>
</evidence>
<protein>
    <submittedName>
        <fullName evidence="3">16S rRNA (Guanine(966)-N(2))-methyltransferase RsmD</fullName>
        <ecNumber evidence="3">2.1.1.171</ecNumber>
    </submittedName>
</protein>
<dbReference type="InterPro" id="IPR004398">
    <property type="entry name" value="RNA_MeTrfase_RsmD"/>
</dbReference>
<evidence type="ECO:0000256" key="2">
    <source>
        <dbReference type="ARBA" id="ARBA00022679"/>
    </source>
</evidence>
<dbReference type="InterPro" id="IPR002052">
    <property type="entry name" value="DNA_methylase_N6_adenine_CS"/>
</dbReference>
<sequence>MRIITGTLKGRKLSVPRNVRMRPTSDRTKESIFAIIDVRKHISDSRVLDLFAGSGSLGFEALSRGASGVTFIESSRNAVDHIRKTAETFGVDDKTQAVCTSVEHFLNGPSQPFDLVFADPPYEFETLPGLPDIILDGGWLTHDGWFILEHDKRHSFADHPNCAFSKPYGRTIVTIFTQQIPEDET</sequence>
<keyword evidence="2 3" id="KW-0808">Transferase</keyword>
<reference evidence="3" key="1">
    <citation type="submission" date="2021-02" db="EMBL/GenBank/DDBJ databases">
        <title>Natronogracilivirga saccharolytica gen. nov. sp. nov. a new anaerobic, haloalkiliphilic carbohydrate-fermenting bacterium from soda lake and proposing of Cyclonatronumiaceae fam. nov. in the phylum Balneolaeota.</title>
        <authorList>
            <person name="Zhilina T.N."/>
            <person name="Sorokin D.Y."/>
            <person name="Zavarzina D.G."/>
            <person name="Toshchakov S.V."/>
            <person name="Kublanov I.V."/>
        </authorList>
    </citation>
    <scope>NUCLEOTIDE SEQUENCE</scope>
    <source>
        <strain evidence="3">Z-1702</strain>
    </source>
</reference>
<dbReference type="CDD" id="cd02440">
    <property type="entry name" value="AdoMet_MTases"/>
    <property type="match status" value="1"/>
</dbReference>
<dbReference type="EMBL" id="JAFIDN010000006">
    <property type="protein sequence ID" value="MBP3192809.1"/>
    <property type="molecule type" value="Genomic_DNA"/>
</dbReference>
<dbReference type="PROSITE" id="PS00092">
    <property type="entry name" value="N6_MTASE"/>
    <property type="match status" value="1"/>
</dbReference>
<accession>A0A8J7RS74</accession>
<dbReference type="Pfam" id="PF03602">
    <property type="entry name" value="Cons_hypoth95"/>
    <property type="match status" value="1"/>
</dbReference>
<gene>
    <name evidence="3" type="primary">rsmD</name>
    <name evidence="3" type="ORF">NATSA_09050</name>
</gene>
<dbReference type="PANTHER" id="PTHR43542">
    <property type="entry name" value="METHYLTRANSFERASE"/>
    <property type="match status" value="1"/>
</dbReference>
<dbReference type="PANTHER" id="PTHR43542:SF1">
    <property type="entry name" value="METHYLTRANSFERASE"/>
    <property type="match status" value="1"/>
</dbReference>